<dbReference type="PANTHER" id="PTHR12935">
    <property type="entry name" value="GAMMA-GLUTAMYLCYCLOTRANSFERASE"/>
    <property type="match status" value="1"/>
</dbReference>
<accession>A3SLB6</accession>
<evidence type="ECO:0000256" key="1">
    <source>
        <dbReference type="ARBA" id="ARBA00023239"/>
    </source>
</evidence>
<dbReference type="Gene3D" id="3.10.490.10">
    <property type="entry name" value="Gamma-glutamyl cyclotransferase-like"/>
    <property type="match status" value="1"/>
</dbReference>
<feature type="binding site" evidence="3">
    <location>
        <position position="111"/>
    </location>
    <ligand>
        <name>substrate</name>
    </ligand>
</feature>
<dbReference type="STRING" id="89187.ISM_07620"/>
<dbReference type="InterPro" id="IPR013024">
    <property type="entry name" value="GGCT-like"/>
</dbReference>
<dbReference type="AlphaFoldDB" id="A3SLB6"/>
<dbReference type="eggNOG" id="COG2105">
    <property type="taxonomic scope" value="Bacteria"/>
</dbReference>
<dbReference type="CDD" id="cd06661">
    <property type="entry name" value="GGCT_like"/>
    <property type="match status" value="1"/>
</dbReference>
<comment type="caution">
    <text evidence="4">The sequence shown here is derived from an EMBL/GenBank/DDBJ whole genome shotgun (WGS) entry which is preliminary data.</text>
</comment>
<keyword evidence="5" id="KW-1185">Reference proteome</keyword>
<protein>
    <submittedName>
        <fullName evidence="4">Uncharacterized protein</fullName>
    </submittedName>
</protein>
<dbReference type="InterPro" id="IPR017939">
    <property type="entry name" value="G-Glutamylcylcotransferase"/>
</dbReference>
<dbReference type="Pfam" id="PF13772">
    <property type="entry name" value="AIG2_2"/>
    <property type="match status" value="1"/>
</dbReference>
<organism evidence="4 5">
    <name type="scientific">Roseovarius nubinhibens (strain ATCC BAA-591 / DSM 15170 / ISM)</name>
    <dbReference type="NCBI Taxonomy" id="89187"/>
    <lineage>
        <taxon>Bacteria</taxon>
        <taxon>Pseudomonadati</taxon>
        <taxon>Pseudomonadota</taxon>
        <taxon>Alphaproteobacteria</taxon>
        <taxon>Rhodobacterales</taxon>
        <taxon>Roseobacteraceae</taxon>
        <taxon>Roseovarius</taxon>
    </lineage>
</organism>
<feature type="active site" description="Proton acceptor" evidence="2">
    <location>
        <position position="68"/>
    </location>
</feature>
<evidence type="ECO:0000256" key="3">
    <source>
        <dbReference type="PIRSR" id="PIRSR617939-2"/>
    </source>
</evidence>
<evidence type="ECO:0000313" key="5">
    <source>
        <dbReference type="Proteomes" id="UP000005954"/>
    </source>
</evidence>
<dbReference type="GO" id="GO:0003839">
    <property type="term" value="F:gamma-glutamylcyclotransferase activity"/>
    <property type="evidence" value="ECO:0007669"/>
    <property type="project" value="InterPro"/>
</dbReference>
<dbReference type="InterPro" id="IPR036568">
    <property type="entry name" value="GGCT-like_sf"/>
</dbReference>
<dbReference type="SUPFAM" id="SSF110857">
    <property type="entry name" value="Gamma-glutamyl cyclotransferase-like"/>
    <property type="match status" value="1"/>
</dbReference>
<sequence>MLPARLVARCPSAQLIGVATTHEFDLEFSKLSKDGSGKATLVPGNDFATPGALFEIKKSELNALDRAEGAGSGYDRMENLSVQLSQGSEQVTATTYIASLTNMQLKPFDWYLALVIAGAQHHTLGEDHLRKLRLHQHVVDDDHTRKSRQDALKALSLHEHRDHNALLIKQE</sequence>
<name>A3SLB6_ROSNI</name>
<keyword evidence="1" id="KW-0456">Lyase</keyword>
<proteinExistence type="predicted"/>
<dbReference type="HOGENOM" id="CLU_048475_6_0_5"/>
<evidence type="ECO:0000256" key="2">
    <source>
        <dbReference type="PIRSR" id="PIRSR617939-1"/>
    </source>
</evidence>
<gene>
    <name evidence="4" type="ORF">ISM_07620</name>
</gene>
<evidence type="ECO:0000313" key="4">
    <source>
        <dbReference type="EMBL" id="EAP78147.1"/>
    </source>
</evidence>
<dbReference type="Proteomes" id="UP000005954">
    <property type="component" value="Unassembled WGS sequence"/>
</dbReference>
<dbReference type="PANTHER" id="PTHR12935:SF0">
    <property type="entry name" value="GAMMA-GLUTAMYLCYCLOTRANSFERASE"/>
    <property type="match status" value="1"/>
</dbReference>
<dbReference type="EMBL" id="AALY01000001">
    <property type="protein sequence ID" value="EAP78147.1"/>
    <property type="molecule type" value="Genomic_DNA"/>
</dbReference>
<reference evidence="4 5" key="1">
    <citation type="submission" date="2005-12" db="EMBL/GenBank/DDBJ databases">
        <authorList>
            <person name="Moran M.A."/>
            <person name="Ferriera S."/>
            <person name="Johnson J."/>
            <person name="Kravitz S."/>
            <person name="Halpern A."/>
            <person name="Remington K."/>
            <person name="Beeson K."/>
            <person name="Tran B."/>
            <person name="Rogers Y.-H."/>
            <person name="Friedman R."/>
            <person name="Venter J.C."/>
        </authorList>
    </citation>
    <scope>NUCLEOTIDE SEQUENCE [LARGE SCALE GENOMIC DNA]</scope>
    <source>
        <strain evidence="5">ATCC BAA-591 / DSM 15170 / ISM</strain>
    </source>
</reference>